<dbReference type="PATRIC" id="fig|1121318.3.peg.2153"/>
<proteinExistence type="predicted"/>
<evidence type="ECO:0000313" key="2">
    <source>
        <dbReference type="Proteomes" id="UP000037043"/>
    </source>
</evidence>
<reference evidence="2" key="1">
    <citation type="submission" date="2015-08" db="EMBL/GenBank/DDBJ databases">
        <title>Genome sequence of the strict anaerobe Clostridium homopropionicum LuHBu1 (DSM 5847T).</title>
        <authorList>
            <person name="Poehlein A."/>
            <person name="Beck M."/>
            <person name="Schiel-Bengelsdorf B."/>
            <person name="Bengelsdorf F.R."/>
            <person name="Daniel R."/>
            <person name="Duerre P."/>
        </authorList>
    </citation>
    <scope>NUCLEOTIDE SEQUENCE [LARGE SCALE GENOMIC DNA]</scope>
    <source>
        <strain evidence="2">DSM 5847</strain>
    </source>
</reference>
<dbReference type="Proteomes" id="UP000037043">
    <property type="component" value="Unassembled WGS sequence"/>
</dbReference>
<name>A0A0L6Z9N9_9CLOT</name>
<gene>
    <name evidence="1" type="ORF">CLHOM_21390</name>
</gene>
<organism evidence="1 2">
    <name type="scientific">Clostridium homopropionicum DSM 5847</name>
    <dbReference type="NCBI Taxonomy" id="1121318"/>
    <lineage>
        <taxon>Bacteria</taxon>
        <taxon>Bacillati</taxon>
        <taxon>Bacillota</taxon>
        <taxon>Clostridia</taxon>
        <taxon>Eubacteriales</taxon>
        <taxon>Clostridiaceae</taxon>
        <taxon>Clostridium</taxon>
    </lineage>
</organism>
<evidence type="ECO:0000313" key="1">
    <source>
        <dbReference type="EMBL" id="KOA19528.1"/>
    </source>
</evidence>
<dbReference type="InterPro" id="IPR036597">
    <property type="entry name" value="Fido-like_dom_sf"/>
</dbReference>
<dbReference type="STRING" id="36844.SAMN04488501_12429"/>
<comment type="caution">
    <text evidence="1">The sequence shown here is derived from an EMBL/GenBank/DDBJ whole genome shotgun (WGS) entry which is preliminary data.</text>
</comment>
<dbReference type="AlphaFoldDB" id="A0A0L6Z9N9"/>
<sequence length="142" mass="16459">MNIRKLTKIQIPLIDQSYAKFGFNLTEDVSKNIEIIENSATEDLFKSVPLDIEVSVITDALIDEAFNSSVIEGAFSTKRRTKEMIEKHLKPSNKSEIMIMNNYRALVYIMDHLEEPLDENIILSIYRILTKDMLNEEDIVEY</sequence>
<keyword evidence="2" id="KW-1185">Reference proteome</keyword>
<protein>
    <submittedName>
        <fullName evidence="1">Uncharacterized protein</fullName>
    </submittedName>
</protein>
<accession>A0A0L6Z9N9</accession>
<dbReference type="RefSeq" id="WP_052221671.1">
    <property type="nucleotide sequence ID" value="NZ_LHUR01000023.1"/>
</dbReference>
<dbReference type="Gene3D" id="1.10.3290.10">
    <property type="entry name" value="Fido-like domain"/>
    <property type="match status" value="1"/>
</dbReference>
<dbReference type="EMBL" id="LHUR01000023">
    <property type="protein sequence ID" value="KOA19528.1"/>
    <property type="molecule type" value="Genomic_DNA"/>
</dbReference>